<dbReference type="Pfam" id="PF00578">
    <property type="entry name" value="AhpC-TSA"/>
    <property type="match status" value="1"/>
</dbReference>
<dbReference type="Proteomes" id="UP000054279">
    <property type="component" value="Unassembled WGS sequence"/>
</dbReference>
<evidence type="ECO:0000313" key="13">
    <source>
        <dbReference type="Proteomes" id="UP000054279"/>
    </source>
</evidence>
<dbReference type="InterPro" id="IPR050924">
    <property type="entry name" value="Peroxiredoxin_BCP/PrxQ"/>
</dbReference>
<name>A0A0C9U665_SPHS4</name>
<evidence type="ECO:0000256" key="4">
    <source>
        <dbReference type="ARBA" id="ARBA00023002"/>
    </source>
</evidence>
<evidence type="ECO:0000256" key="3">
    <source>
        <dbReference type="ARBA" id="ARBA00022862"/>
    </source>
</evidence>
<organism evidence="12 13">
    <name type="scientific">Sphaerobolus stellatus (strain SS14)</name>
    <dbReference type="NCBI Taxonomy" id="990650"/>
    <lineage>
        <taxon>Eukaryota</taxon>
        <taxon>Fungi</taxon>
        <taxon>Dikarya</taxon>
        <taxon>Basidiomycota</taxon>
        <taxon>Agaricomycotina</taxon>
        <taxon>Agaricomycetes</taxon>
        <taxon>Phallomycetidae</taxon>
        <taxon>Geastrales</taxon>
        <taxon>Sphaerobolaceae</taxon>
        <taxon>Sphaerobolus</taxon>
    </lineage>
</organism>
<dbReference type="GO" id="GO:0008379">
    <property type="term" value="F:thioredoxin peroxidase activity"/>
    <property type="evidence" value="ECO:0007669"/>
    <property type="project" value="TreeGrafter"/>
</dbReference>
<comment type="similarity">
    <text evidence="8">Belongs to the peroxiredoxin family. BCP/PrxQ subfamily.</text>
</comment>
<dbReference type="SUPFAM" id="SSF52833">
    <property type="entry name" value="Thioredoxin-like"/>
    <property type="match status" value="1"/>
</dbReference>
<evidence type="ECO:0000256" key="10">
    <source>
        <dbReference type="SAM" id="MobiDB-lite"/>
    </source>
</evidence>
<evidence type="ECO:0000256" key="8">
    <source>
        <dbReference type="ARBA" id="ARBA00038489"/>
    </source>
</evidence>
<dbReference type="AlphaFoldDB" id="A0A0C9U665"/>
<dbReference type="CDD" id="cd03017">
    <property type="entry name" value="PRX_BCP"/>
    <property type="match status" value="1"/>
</dbReference>
<dbReference type="GO" id="GO:0045454">
    <property type="term" value="P:cell redox homeostasis"/>
    <property type="evidence" value="ECO:0007669"/>
    <property type="project" value="TreeGrafter"/>
</dbReference>
<feature type="compositionally biased region" description="Basic and acidic residues" evidence="10">
    <location>
        <begin position="152"/>
        <end position="164"/>
    </location>
</feature>
<evidence type="ECO:0000256" key="1">
    <source>
        <dbReference type="ARBA" id="ARBA00013017"/>
    </source>
</evidence>
<comment type="catalytic activity">
    <reaction evidence="9">
        <text>a hydroperoxide + [thioredoxin]-dithiol = an alcohol + [thioredoxin]-disulfide + H2O</text>
        <dbReference type="Rhea" id="RHEA:62620"/>
        <dbReference type="Rhea" id="RHEA-COMP:10698"/>
        <dbReference type="Rhea" id="RHEA-COMP:10700"/>
        <dbReference type="ChEBI" id="CHEBI:15377"/>
        <dbReference type="ChEBI" id="CHEBI:29950"/>
        <dbReference type="ChEBI" id="CHEBI:30879"/>
        <dbReference type="ChEBI" id="CHEBI:35924"/>
        <dbReference type="ChEBI" id="CHEBI:50058"/>
        <dbReference type="EC" id="1.11.1.24"/>
    </reaction>
</comment>
<feature type="region of interest" description="Disordered" evidence="10">
    <location>
        <begin position="152"/>
        <end position="186"/>
    </location>
</feature>
<evidence type="ECO:0000256" key="7">
    <source>
        <dbReference type="ARBA" id="ARBA00032824"/>
    </source>
</evidence>
<protein>
    <recommendedName>
        <fullName evidence="1">thioredoxin-dependent peroxiredoxin</fullName>
        <ecNumber evidence="1">1.11.1.24</ecNumber>
    </recommendedName>
    <alternativeName>
        <fullName evidence="7">Thioredoxin peroxidase</fullName>
    </alternativeName>
</protein>
<keyword evidence="3" id="KW-0049">Antioxidant</keyword>
<dbReference type="EC" id="1.11.1.24" evidence="1"/>
<evidence type="ECO:0000256" key="2">
    <source>
        <dbReference type="ARBA" id="ARBA00022559"/>
    </source>
</evidence>
<dbReference type="HOGENOM" id="CLU_042529_14_2_1"/>
<dbReference type="GO" id="GO:0005737">
    <property type="term" value="C:cytoplasm"/>
    <property type="evidence" value="ECO:0007669"/>
    <property type="project" value="TreeGrafter"/>
</dbReference>
<evidence type="ECO:0000313" key="12">
    <source>
        <dbReference type="EMBL" id="KIJ24617.1"/>
    </source>
</evidence>
<dbReference type="OrthoDB" id="338622at2759"/>
<sequence length="186" mass="20282">MAPHALIGKQAPEISLLDQNGEKVTIQPGSTGTPLAIFFYPASGHSACTKEACGFRDALKTEVFQRSSISIVGISGDAVSKQKEFVDQNGLPYPILSDARHAARKAYHVKKGHMGFTEGRVTYFIDSRGIVKDVTNSISNFKEHIEFVRKRLETEGKGKAKAEPQDSEETTPASSFSDSDMEENST</sequence>
<dbReference type="PANTHER" id="PTHR42801:SF4">
    <property type="entry name" value="AHPC_TSA FAMILY PROTEIN"/>
    <property type="match status" value="1"/>
</dbReference>
<dbReference type="InterPro" id="IPR036249">
    <property type="entry name" value="Thioredoxin-like_sf"/>
</dbReference>
<dbReference type="PROSITE" id="PS51352">
    <property type="entry name" value="THIOREDOXIN_2"/>
    <property type="match status" value="1"/>
</dbReference>
<dbReference type="InterPro" id="IPR000866">
    <property type="entry name" value="AhpC/TSA"/>
</dbReference>
<dbReference type="PANTHER" id="PTHR42801">
    <property type="entry name" value="THIOREDOXIN-DEPENDENT PEROXIDE REDUCTASE"/>
    <property type="match status" value="1"/>
</dbReference>
<keyword evidence="5" id="KW-1015">Disulfide bond</keyword>
<dbReference type="EMBL" id="KN837472">
    <property type="protein sequence ID" value="KIJ24617.1"/>
    <property type="molecule type" value="Genomic_DNA"/>
</dbReference>
<evidence type="ECO:0000256" key="6">
    <source>
        <dbReference type="ARBA" id="ARBA00023284"/>
    </source>
</evidence>
<dbReference type="InterPro" id="IPR013766">
    <property type="entry name" value="Thioredoxin_domain"/>
</dbReference>
<feature type="domain" description="Thioredoxin" evidence="11">
    <location>
        <begin position="5"/>
        <end position="157"/>
    </location>
</feature>
<evidence type="ECO:0000256" key="9">
    <source>
        <dbReference type="ARBA" id="ARBA00049091"/>
    </source>
</evidence>
<proteinExistence type="inferred from homology"/>
<dbReference type="Gene3D" id="3.40.30.10">
    <property type="entry name" value="Glutaredoxin"/>
    <property type="match status" value="1"/>
</dbReference>
<gene>
    <name evidence="12" type="ORF">M422DRAFT_56340</name>
</gene>
<accession>A0A0C9U665</accession>
<keyword evidence="13" id="KW-1185">Reference proteome</keyword>
<dbReference type="GO" id="GO:0034599">
    <property type="term" value="P:cellular response to oxidative stress"/>
    <property type="evidence" value="ECO:0007669"/>
    <property type="project" value="TreeGrafter"/>
</dbReference>
<evidence type="ECO:0000259" key="11">
    <source>
        <dbReference type="PROSITE" id="PS51352"/>
    </source>
</evidence>
<keyword evidence="4" id="KW-0560">Oxidoreductase</keyword>
<evidence type="ECO:0000256" key="5">
    <source>
        <dbReference type="ARBA" id="ARBA00023157"/>
    </source>
</evidence>
<reference evidence="12 13" key="1">
    <citation type="submission" date="2014-06" db="EMBL/GenBank/DDBJ databases">
        <title>Evolutionary Origins and Diversification of the Mycorrhizal Mutualists.</title>
        <authorList>
            <consortium name="DOE Joint Genome Institute"/>
            <consortium name="Mycorrhizal Genomics Consortium"/>
            <person name="Kohler A."/>
            <person name="Kuo A."/>
            <person name="Nagy L.G."/>
            <person name="Floudas D."/>
            <person name="Copeland A."/>
            <person name="Barry K.W."/>
            <person name="Cichocki N."/>
            <person name="Veneault-Fourrey C."/>
            <person name="LaButti K."/>
            <person name="Lindquist E.A."/>
            <person name="Lipzen A."/>
            <person name="Lundell T."/>
            <person name="Morin E."/>
            <person name="Murat C."/>
            <person name="Riley R."/>
            <person name="Ohm R."/>
            <person name="Sun H."/>
            <person name="Tunlid A."/>
            <person name="Henrissat B."/>
            <person name="Grigoriev I.V."/>
            <person name="Hibbett D.S."/>
            <person name="Martin F."/>
        </authorList>
    </citation>
    <scope>NUCLEOTIDE SEQUENCE [LARGE SCALE GENOMIC DNA]</scope>
    <source>
        <strain evidence="12 13">SS14</strain>
    </source>
</reference>
<keyword evidence="2" id="KW-0575">Peroxidase</keyword>
<keyword evidence="6" id="KW-0676">Redox-active center</keyword>